<dbReference type="GO" id="GO:0005524">
    <property type="term" value="F:ATP binding"/>
    <property type="evidence" value="ECO:0007669"/>
    <property type="project" value="UniProtKB-UniRule"/>
</dbReference>
<dbReference type="SUPFAM" id="SSF52540">
    <property type="entry name" value="P-loop containing nucleoside triphosphate hydrolases"/>
    <property type="match status" value="1"/>
</dbReference>
<dbReference type="Pfam" id="PF17207">
    <property type="entry name" value="MCM_OB"/>
    <property type="match status" value="1"/>
</dbReference>
<dbReference type="PANTHER" id="PTHR11630">
    <property type="entry name" value="DNA REPLICATION LICENSING FACTOR MCM FAMILY MEMBER"/>
    <property type="match status" value="1"/>
</dbReference>
<dbReference type="GO" id="GO:0006271">
    <property type="term" value="P:DNA strand elongation involved in DNA replication"/>
    <property type="evidence" value="ECO:0007669"/>
    <property type="project" value="TreeGrafter"/>
</dbReference>
<dbReference type="EMBL" id="JAACJJ010000015">
    <property type="protein sequence ID" value="KAF5325102.1"/>
    <property type="molecule type" value="Genomic_DNA"/>
</dbReference>
<dbReference type="PANTHER" id="PTHR11630:SF66">
    <property type="entry name" value="DNA REPLICATION LICENSING FACTOR MCM4"/>
    <property type="match status" value="1"/>
</dbReference>
<evidence type="ECO:0000256" key="1">
    <source>
        <dbReference type="ARBA" id="ARBA00004123"/>
    </source>
</evidence>
<keyword evidence="8 10" id="KW-0238">DNA-binding</keyword>
<feature type="domain" description="MCM C-terminal AAA(+) ATPase" evidence="13">
    <location>
        <begin position="556"/>
        <end position="767"/>
    </location>
</feature>
<dbReference type="SUPFAM" id="SSF50249">
    <property type="entry name" value="Nucleic acid-binding proteins"/>
    <property type="match status" value="1"/>
</dbReference>
<dbReference type="Pfam" id="PF00493">
    <property type="entry name" value="MCM"/>
    <property type="match status" value="1"/>
</dbReference>
<keyword evidence="5 11" id="KW-0378">Hydrolase</keyword>
<dbReference type="AlphaFoldDB" id="A0A8H5BMY1"/>
<evidence type="ECO:0000256" key="11">
    <source>
        <dbReference type="RuleBase" id="RU368062"/>
    </source>
</evidence>
<dbReference type="InterPro" id="IPR008047">
    <property type="entry name" value="MCM_4"/>
</dbReference>
<dbReference type="Gene3D" id="2.20.28.10">
    <property type="match status" value="1"/>
</dbReference>
<protein>
    <recommendedName>
        <fullName evidence="11">DNA replication licensing factor MCM4</fullName>
        <ecNumber evidence="11">3.6.4.12</ecNumber>
    </recommendedName>
</protein>
<dbReference type="PROSITE" id="PS00847">
    <property type="entry name" value="MCM_1"/>
    <property type="match status" value="1"/>
</dbReference>
<dbReference type="InterPro" id="IPR001208">
    <property type="entry name" value="MCM_dom"/>
</dbReference>
<dbReference type="GO" id="GO:0042555">
    <property type="term" value="C:MCM complex"/>
    <property type="evidence" value="ECO:0007669"/>
    <property type="project" value="UniProtKB-UniRule"/>
</dbReference>
<dbReference type="GO" id="GO:0031261">
    <property type="term" value="C:DNA replication preinitiation complex"/>
    <property type="evidence" value="ECO:0007669"/>
    <property type="project" value="UniProtKB-ARBA"/>
</dbReference>
<dbReference type="Gene3D" id="2.40.50.140">
    <property type="entry name" value="Nucleic acid-binding proteins"/>
    <property type="match status" value="1"/>
</dbReference>
<dbReference type="PRINTS" id="PR01657">
    <property type="entry name" value="MCMFAMILY"/>
</dbReference>
<dbReference type="PRINTS" id="PR01660">
    <property type="entry name" value="MCMPROTEIN4"/>
</dbReference>
<gene>
    <name evidence="14" type="ORF">D9619_009582</name>
</gene>
<keyword evidence="7 10" id="KW-0067">ATP-binding</keyword>
<comment type="similarity">
    <text evidence="2 10">Belongs to the MCM family.</text>
</comment>
<dbReference type="GO" id="GO:0097373">
    <property type="term" value="C:MCM core complex"/>
    <property type="evidence" value="ECO:0007669"/>
    <property type="project" value="UniProtKB-ARBA"/>
</dbReference>
<dbReference type="OrthoDB" id="10251574at2759"/>
<evidence type="ECO:0000313" key="14">
    <source>
        <dbReference type="EMBL" id="KAF5325102.1"/>
    </source>
</evidence>
<dbReference type="InterPro" id="IPR027925">
    <property type="entry name" value="MCM_N"/>
</dbReference>
<dbReference type="InterPro" id="IPR012340">
    <property type="entry name" value="NA-bd_OB-fold"/>
</dbReference>
<organism evidence="14 15">
    <name type="scientific">Psilocybe cf. subviscida</name>
    <dbReference type="NCBI Taxonomy" id="2480587"/>
    <lineage>
        <taxon>Eukaryota</taxon>
        <taxon>Fungi</taxon>
        <taxon>Dikarya</taxon>
        <taxon>Basidiomycota</taxon>
        <taxon>Agaricomycotina</taxon>
        <taxon>Agaricomycetes</taxon>
        <taxon>Agaricomycetidae</taxon>
        <taxon>Agaricales</taxon>
        <taxon>Agaricineae</taxon>
        <taxon>Strophariaceae</taxon>
        <taxon>Psilocybe</taxon>
    </lineage>
</organism>
<comment type="subcellular location">
    <subcellularLocation>
        <location evidence="1">Nucleus</location>
    </subcellularLocation>
</comment>
<dbReference type="GO" id="GO:0000727">
    <property type="term" value="P:double-strand break repair via break-induced replication"/>
    <property type="evidence" value="ECO:0007669"/>
    <property type="project" value="TreeGrafter"/>
</dbReference>
<keyword evidence="6 11" id="KW-0347">Helicase</keyword>
<comment type="subunit">
    <text evidence="11">Component of the MCM2-7 complex.</text>
</comment>
<dbReference type="InterPro" id="IPR041562">
    <property type="entry name" value="MCM_lid"/>
</dbReference>
<evidence type="ECO:0000256" key="10">
    <source>
        <dbReference type="RuleBase" id="RU004070"/>
    </source>
</evidence>
<evidence type="ECO:0000256" key="8">
    <source>
        <dbReference type="ARBA" id="ARBA00023125"/>
    </source>
</evidence>
<keyword evidence="15" id="KW-1185">Reference proteome</keyword>
<evidence type="ECO:0000256" key="3">
    <source>
        <dbReference type="ARBA" id="ARBA00022705"/>
    </source>
</evidence>
<dbReference type="GO" id="GO:0006279">
    <property type="term" value="P:premeiotic DNA replication"/>
    <property type="evidence" value="ECO:0007669"/>
    <property type="project" value="UniProtKB-ARBA"/>
</dbReference>
<feature type="compositionally biased region" description="Low complexity" evidence="12">
    <location>
        <begin position="145"/>
        <end position="161"/>
    </location>
</feature>
<evidence type="ECO:0000259" key="13">
    <source>
        <dbReference type="PROSITE" id="PS50051"/>
    </source>
</evidence>
<dbReference type="Proteomes" id="UP000567179">
    <property type="component" value="Unassembled WGS sequence"/>
</dbReference>
<dbReference type="CDD" id="cd17755">
    <property type="entry name" value="MCM4"/>
    <property type="match status" value="1"/>
</dbReference>
<dbReference type="GO" id="GO:0043596">
    <property type="term" value="C:nuclear replication fork"/>
    <property type="evidence" value="ECO:0007669"/>
    <property type="project" value="UniProtKB-ARBA"/>
</dbReference>
<keyword evidence="9 11" id="KW-0539">Nucleus</keyword>
<evidence type="ECO:0000256" key="12">
    <source>
        <dbReference type="SAM" id="MobiDB-lite"/>
    </source>
</evidence>
<dbReference type="GO" id="GO:1902975">
    <property type="term" value="P:mitotic DNA replication initiation"/>
    <property type="evidence" value="ECO:0007669"/>
    <property type="project" value="TreeGrafter"/>
</dbReference>
<sequence>MSSPPPIDFPSSELDDANMNDGTAGGQSMSQAPPAMPLFLAGTPSTTAGTPRRQNMPASSSPLRSATARRAVGMATPKRTPLFTAGSSSPMAFPSSDPMRTPRRQAAQPSDLPKDSDPLHFPSSPAVHKTPRNRRGDIHSSFTVTPTASQRRPARPAATPAGSDVNDIGIPPSSGPNLSVVAGPTDEPDEIRAIWGTTVNLAETMKMCRDFFKGFKPKYRAQYDRENGLASRVFLSPEDSDVLTYEGYFRRMRQTGETNLNLDVTNLLAFPQSKKLYQQLTKYPQEVIPAMDQVLKDMMLDVADMDRAAAMDGMEGDQGDIELAEIMGRVYKVRPFGISSTNMRNLNPTDTDKLVCVKGLVIRATPVIPDMKVAFFRCLTCSHTVQVEIDRGKIEEPARCPRDVCASVGNMSLVHNRCEFADRQVIRLQETPDAVPDGQTPHTVSLSVYDELVDVSKPGDRVVVTGIYRSVPVRSNPRQRTLKSLFKTYLDVVHVKLGTGNSLGLDKSTRPSRGDRIPGVGGVGDGGDEDEEREGRLSRKAELEEKLKTLSQRPDVYDLLSRSLAPSIWEMDDVKKGILLQLFGGTNKSVERGGGGGGPRYRGDINVLLVGDPGVSKSQILQYVHKIAPRGVYASGKGSSAVGLTAYVTRDPETKQLVLESGALVLSDGGVCCIDEFDKMSDATRSVLHEVMEQQTVSIAKAGIITTLNARTSILAAANPVGSKYDVNLPITRNIDLPPTLISRFDLLYLVLDQVDDALDRRLAQHLVGLYLEDAPNRDADDILPVQELSAYIDYARARVHPVISEEAGTELVRAYVEMRNMGDDPRASEKRITATTRQLESLIRLSEAHARMRFSEFVELDDVKEAGRLMREAIRTSAMDPRTGKIDMGLLNTGTGSGQRKMREDMRREILALLEAAPRGRGLKWADTIKQLGDQSSVRVDPVEFAEVVKVLENEGVVKIVGDRERRTIRKIEN</sequence>
<dbReference type="FunFam" id="2.20.28.10:FF:000003">
    <property type="entry name" value="DNA helicase"/>
    <property type="match status" value="1"/>
</dbReference>
<dbReference type="InterPro" id="IPR027417">
    <property type="entry name" value="P-loop_NTPase"/>
</dbReference>
<evidence type="ECO:0000256" key="9">
    <source>
        <dbReference type="ARBA" id="ARBA00023242"/>
    </source>
</evidence>
<dbReference type="Gene3D" id="3.30.1640.10">
    <property type="entry name" value="mini-chromosome maintenance (MCM) complex, chain A, domain 1"/>
    <property type="match status" value="1"/>
</dbReference>
<dbReference type="SMART" id="SM00350">
    <property type="entry name" value="MCM"/>
    <property type="match status" value="1"/>
</dbReference>
<dbReference type="InterPro" id="IPR033762">
    <property type="entry name" value="MCM_OB"/>
</dbReference>
<dbReference type="Gene3D" id="3.40.50.300">
    <property type="entry name" value="P-loop containing nucleotide triphosphate hydrolases"/>
    <property type="match status" value="1"/>
</dbReference>
<dbReference type="GO" id="GO:0003697">
    <property type="term" value="F:single-stranded DNA binding"/>
    <property type="evidence" value="ECO:0007669"/>
    <property type="project" value="TreeGrafter"/>
</dbReference>
<dbReference type="Pfam" id="PF14551">
    <property type="entry name" value="MCM_N"/>
    <property type="match status" value="1"/>
</dbReference>
<evidence type="ECO:0000256" key="2">
    <source>
        <dbReference type="ARBA" id="ARBA00008010"/>
    </source>
</evidence>
<feature type="region of interest" description="Disordered" evidence="12">
    <location>
        <begin position="501"/>
        <end position="539"/>
    </location>
</feature>
<evidence type="ECO:0000256" key="7">
    <source>
        <dbReference type="ARBA" id="ARBA00022840"/>
    </source>
</evidence>
<feature type="compositionally biased region" description="Polar residues" evidence="12">
    <location>
        <begin position="43"/>
        <end position="64"/>
    </location>
</feature>
<name>A0A8H5BMY1_9AGAR</name>
<dbReference type="Pfam" id="PF17855">
    <property type="entry name" value="MCM_lid"/>
    <property type="match status" value="1"/>
</dbReference>
<evidence type="ECO:0000313" key="15">
    <source>
        <dbReference type="Proteomes" id="UP000567179"/>
    </source>
</evidence>
<dbReference type="PROSITE" id="PS50051">
    <property type="entry name" value="MCM_2"/>
    <property type="match status" value="1"/>
</dbReference>
<dbReference type="InterPro" id="IPR018525">
    <property type="entry name" value="MCM_CS"/>
</dbReference>
<dbReference type="GO" id="GO:0016787">
    <property type="term" value="F:hydrolase activity"/>
    <property type="evidence" value="ECO:0007669"/>
    <property type="project" value="UniProtKB-KW"/>
</dbReference>
<dbReference type="GO" id="GO:0005656">
    <property type="term" value="C:nuclear pre-replicative complex"/>
    <property type="evidence" value="ECO:0007669"/>
    <property type="project" value="UniProtKB-ARBA"/>
</dbReference>
<evidence type="ECO:0000256" key="5">
    <source>
        <dbReference type="ARBA" id="ARBA00022801"/>
    </source>
</evidence>
<keyword evidence="4 10" id="KW-0547">Nucleotide-binding</keyword>
<dbReference type="Pfam" id="PF21128">
    <property type="entry name" value="WHD_MCM4"/>
    <property type="match status" value="1"/>
</dbReference>
<reference evidence="14 15" key="1">
    <citation type="journal article" date="2020" name="ISME J.">
        <title>Uncovering the hidden diversity of litter-decomposition mechanisms in mushroom-forming fungi.</title>
        <authorList>
            <person name="Floudas D."/>
            <person name="Bentzer J."/>
            <person name="Ahren D."/>
            <person name="Johansson T."/>
            <person name="Persson P."/>
            <person name="Tunlid A."/>
        </authorList>
    </citation>
    <scope>NUCLEOTIDE SEQUENCE [LARGE SCALE GENOMIC DNA]</scope>
    <source>
        <strain evidence="14 15">CBS 101986</strain>
    </source>
</reference>
<dbReference type="InterPro" id="IPR031327">
    <property type="entry name" value="MCM"/>
</dbReference>
<evidence type="ECO:0000256" key="6">
    <source>
        <dbReference type="ARBA" id="ARBA00022806"/>
    </source>
</evidence>
<evidence type="ECO:0000256" key="4">
    <source>
        <dbReference type="ARBA" id="ARBA00022741"/>
    </source>
</evidence>
<feature type="region of interest" description="Disordered" evidence="12">
    <location>
        <begin position="1"/>
        <end position="178"/>
    </location>
</feature>
<proteinExistence type="inferred from homology"/>
<comment type="caution">
    <text evidence="14">The sequence shown here is derived from an EMBL/GenBank/DDBJ whole genome shotgun (WGS) entry which is preliminary data.</text>
</comment>
<comment type="catalytic activity">
    <reaction evidence="11">
        <text>ATP + H2O = ADP + phosphate + H(+)</text>
        <dbReference type="Rhea" id="RHEA:13065"/>
        <dbReference type="ChEBI" id="CHEBI:15377"/>
        <dbReference type="ChEBI" id="CHEBI:15378"/>
        <dbReference type="ChEBI" id="CHEBI:30616"/>
        <dbReference type="ChEBI" id="CHEBI:43474"/>
        <dbReference type="ChEBI" id="CHEBI:456216"/>
        <dbReference type="EC" id="3.6.4.12"/>
    </reaction>
</comment>
<dbReference type="GO" id="GO:0017116">
    <property type="term" value="F:single-stranded DNA helicase activity"/>
    <property type="evidence" value="ECO:0007669"/>
    <property type="project" value="TreeGrafter"/>
</dbReference>
<keyword evidence="3 11" id="KW-0235">DNA replication</keyword>
<accession>A0A8H5BMY1</accession>
<dbReference type="FunFam" id="3.40.50.300:FF:000217">
    <property type="entry name" value="DNA helicase"/>
    <property type="match status" value="1"/>
</dbReference>
<comment type="function">
    <text evidence="11">Acts as component of the MCM2-7 complex (MCM complex) which is the replicative helicase essential for 'once per cell cycle' DNA replication initiation and elongation in eukaryotic cells. The active ATPase sites in the MCM2-7 ring are formed through the interaction surfaces of two neighboring subunits such that a critical structure of a conserved arginine finger motif is provided in trans relative to the ATP-binding site of the Walker A box of the adjacent subunit. The six ATPase active sites, however, are likely to contribute differentially to the complex helicase activity.</text>
</comment>
<feature type="compositionally biased region" description="Basic and acidic residues" evidence="12">
    <location>
        <begin position="507"/>
        <end position="516"/>
    </location>
</feature>
<dbReference type="EC" id="3.6.4.12" evidence="11"/>